<reference evidence="2" key="1">
    <citation type="journal article" date="2020" name="mSystems">
        <title>Genome- and Community-Level Interaction Insights into Carbon Utilization and Element Cycling Functions of Hydrothermarchaeota in Hydrothermal Sediment.</title>
        <authorList>
            <person name="Zhou Z."/>
            <person name="Liu Y."/>
            <person name="Xu W."/>
            <person name="Pan J."/>
            <person name="Luo Z.H."/>
            <person name="Li M."/>
        </authorList>
    </citation>
    <scope>NUCLEOTIDE SEQUENCE [LARGE SCALE GENOMIC DNA]</scope>
    <source>
        <strain evidence="2">SpSt-114</strain>
    </source>
</reference>
<dbReference type="InterPro" id="IPR002831">
    <property type="entry name" value="Tscrpt_reg_TrmB_N"/>
</dbReference>
<dbReference type="AlphaFoldDB" id="A0A7C5WZL0"/>
<dbReference type="Pfam" id="PF01978">
    <property type="entry name" value="TrmB"/>
    <property type="match status" value="1"/>
</dbReference>
<comment type="caution">
    <text evidence="2">The sequence shown here is derived from an EMBL/GenBank/DDBJ whole genome shotgun (WGS) entry which is preliminary data.</text>
</comment>
<evidence type="ECO:0000313" key="2">
    <source>
        <dbReference type="EMBL" id="HHO74432.1"/>
    </source>
</evidence>
<dbReference type="InterPro" id="IPR036390">
    <property type="entry name" value="WH_DNA-bd_sf"/>
</dbReference>
<feature type="domain" description="Transcription regulator TrmB N-terminal" evidence="1">
    <location>
        <begin position="49"/>
        <end position="88"/>
    </location>
</feature>
<dbReference type="SUPFAM" id="SSF46785">
    <property type="entry name" value="Winged helix' DNA-binding domain"/>
    <property type="match status" value="1"/>
</dbReference>
<sequence>MPLKTKLVEADAVIYFKDVVRDKELRPTLYLLVYIMSEKLEKGSLKFYMTAEEVIKALGISRDTYYRWLKTLMKKGYLTRIDTNYYTLNPQKHPITSSA</sequence>
<gene>
    <name evidence="2" type="ORF">ENN04_07370</name>
</gene>
<protein>
    <recommendedName>
        <fullName evidence="1">Transcription regulator TrmB N-terminal domain-containing protein</fullName>
    </recommendedName>
</protein>
<dbReference type="InterPro" id="IPR036388">
    <property type="entry name" value="WH-like_DNA-bd_sf"/>
</dbReference>
<name>A0A7C5WZL0_9AQUI</name>
<evidence type="ECO:0000259" key="1">
    <source>
        <dbReference type="Pfam" id="PF01978"/>
    </source>
</evidence>
<dbReference type="Gene3D" id="1.10.10.10">
    <property type="entry name" value="Winged helix-like DNA-binding domain superfamily/Winged helix DNA-binding domain"/>
    <property type="match status" value="1"/>
</dbReference>
<proteinExistence type="predicted"/>
<organism evidence="2">
    <name type="scientific">Thermocrinis ruber</name>
    <dbReference type="NCBI Taxonomy" id="75906"/>
    <lineage>
        <taxon>Bacteria</taxon>
        <taxon>Pseudomonadati</taxon>
        <taxon>Aquificota</taxon>
        <taxon>Aquificia</taxon>
        <taxon>Aquificales</taxon>
        <taxon>Aquificaceae</taxon>
        <taxon>Thermocrinis</taxon>
    </lineage>
</organism>
<accession>A0A7C5WZL0</accession>
<dbReference type="EMBL" id="DSAC01000095">
    <property type="protein sequence ID" value="HHO74432.1"/>
    <property type="molecule type" value="Genomic_DNA"/>
</dbReference>